<gene>
    <name evidence="1" type="ORF">TAV2_LOCUS12173</name>
</gene>
<comment type="caution">
    <text evidence="1">The sequence shown here is derived from an EMBL/GenBank/DDBJ whole genome shotgun (WGS) entry which is preliminary data.</text>
</comment>
<sequence>MDRNRRVEQTNLETEHCLSWLDTQKHNSVLTFVSAVLYHFTTFNCLRLRKLSNNQATASFESLENGEKIKKKVGCQRVSNRRRRKVTRV</sequence>
<protein>
    <submittedName>
        <fullName evidence="1">Uncharacterized protein</fullName>
    </submittedName>
</protein>
<organism evidence="1 2">
    <name type="scientific">Thlaspi arvense</name>
    <name type="common">Field penny-cress</name>
    <dbReference type="NCBI Taxonomy" id="13288"/>
    <lineage>
        <taxon>Eukaryota</taxon>
        <taxon>Viridiplantae</taxon>
        <taxon>Streptophyta</taxon>
        <taxon>Embryophyta</taxon>
        <taxon>Tracheophyta</taxon>
        <taxon>Spermatophyta</taxon>
        <taxon>Magnoliopsida</taxon>
        <taxon>eudicotyledons</taxon>
        <taxon>Gunneridae</taxon>
        <taxon>Pentapetalae</taxon>
        <taxon>rosids</taxon>
        <taxon>malvids</taxon>
        <taxon>Brassicales</taxon>
        <taxon>Brassicaceae</taxon>
        <taxon>Thlaspideae</taxon>
        <taxon>Thlaspi</taxon>
    </lineage>
</organism>
<accession>A0AAU9S750</accession>
<evidence type="ECO:0000313" key="2">
    <source>
        <dbReference type="Proteomes" id="UP000836841"/>
    </source>
</evidence>
<dbReference type="AlphaFoldDB" id="A0AAU9S750"/>
<dbReference type="Proteomes" id="UP000836841">
    <property type="component" value="Unassembled WGS sequence"/>
</dbReference>
<name>A0AAU9S750_THLAR</name>
<reference evidence="1 2" key="1">
    <citation type="submission" date="2022-03" db="EMBL/GenBank/DDBJ databases">
        <authorList>
            <person name="Nunn A."/>
            <person name="Chopra R."/>
            <person name="Nunn A."/>
            <person name="Contreras Garrido A."/>
        </authorList>
    </citation>
    <scope>NUCLEOTIDE SEQUENCE [LARGE SCALE GENOMIC DNA]</scope>
</reference>
<dbReference type="EMBL" id="CAJVSB020000672">
    <property type="protein sequence ID" value="CAH2057465.1"/>
    <property type="molecule type" value="Genomic_DNA"/>
</dbReference>
<keyword evidence="2" id="KW-1185">Reference proteome</keyword>
<evidence type="ECO:0000313" key="1">
    <source>
        <dbReference type="EMBL" id="CAH2057465.1"/>
    </source>
</evidence>
<proteinExistence type="predicted"/>